<feature type="repeat" description="PPR" evidence="2">
    <location>
        <begin position="137"/>
        <end position="171"/>
    </location>
</feature>
<gene>
    <name evidence="5" type="primary">LOC120280299</name>
</gene>
<dbReference type="PANTHER" id="PTHR47926:SF490">
    <property type="entry name" value="REPEAT-LIKE SUPERFAMILY PROTEIN, PUTATIVE-RELATED"/>
    <property type="match status" value="1"/>
</dbReference>
<evidence type="ECO:0000313" key="5">
    <source>
        <dbReference type="RefSeq" id="XP_039143032.1"/>
    </source>
</evidence>
<dbReference type="FunFam" id="1.25.40.10:FF:000184">
    <property type="entry name" value="Pentatricopeptide repeat-containing protein, chloroplastic"/>
    <property type="match status" value="1"/>
</dbReference>
<dbReference type="InterPro" id="IPR011990">
    <property type="entry name" value="TPR-like_helical_dom_sf"/>
</dbReference>
<feature type="repeat" description="PPR" evidence="2">
    <location>
        <begin position="106"/>
        <end position="136"/>
    </location>
</feature>
<proteinExistence type="predicted"/>
<organism evidence="4 5">
    <name type="scientific">Dioscorea cayennensis subsp. rotundata</name>
    <name type="common">White Guinea yam</name>
    <name type="synonym">Dioscorea rotundata</name>
    <dbReference type="NCBI Taxonomy" id="55577"/>
    <lineage>
        <taxon>Eukaryota</taxon>
        <taxon>Viridiplantae</taxon>
        <taxon>Streptophyta</taxon>
        <taxon>Embryophyta</taxon>
        <taxon>Tracheophyta</taxon>
        <taxon>Spermatophyta</taxon>
        <taxon>Magnoliopsida</taxon>
        <taxon>Liliopsida</taxon>
        <taxon>Dioscoreales</taxon>
        <taxon>Dioscoreaceae</taxon>
        <taxon>Dioscorea</taxon>
    </lineage>
</organism>
<dbReference type="InterPro" id="IPR046848">
    <property type="entry name" value="E_motif"/>
</dbReference>
<feature type="repeat" description="PPR" evidence="2">
    <location>
        <begin position="477"/>
        <end position="507"/>
    </location>
</feature>
<evidence type="ECO:0000259" key="3">
    <source>
        <dbReference type="Pfam" id="PF14432"/>
    </source>
</evidence>
<evidence type="ECO:0000256" key="2">
    <source>
        <dbReference type="PROSITE-ProRule" id="PRU00708"/>
    </source>
</evidence>
<feature type="repeat" description="PPR" evidence="2">
    <location>
        <begin position="341"/>
        <end position="375"/>
    </location>
</feature>
<feature type="repeat" description="PPR" evidence="2">
    <location>
        <begin position="442"/>
        <end position="476"/>
    </location>
</feature>
<dbReference type="Pfam" id="PF01535">
    <property type="entry name" value="PPR"/>
    <property type="match status" value="7"/>
</dbReference>
<dbReference type="Gene3D" id="1.25.40.10">
    <property type="entry name" value="Tetratricopeptide repeat domain"/>
    <property type="match status" value="4"/>
</dbReference>
<dbReference type="GeneID" id="120280299"/>
<dbReference type="InterPro" id="IPR002885">
    <property type="entry name" value="PPR_rpt"/>
</dbReference>
<dbReference type="Pfam" id="PF20431">
    <property type="entry name" value="E_motif"/>
    <property type="match status" value="1"/>
</dbReference>
<feature type="domain" description="DYW" evidence="3">
    <location>
        <begin position="657"/>
        <end position="748"/>
    </location>
</feature>
<dbReference type="PROSITE" id="PS51375">
    <property type="entry name" value="PPR"/>
    <property type="match status" value="6"/>
</dbReference>
<evidence type="ECO:0000313" key="4">
    <source>
        <dbReference type="Proteomes" id="UP001515500"/>
    </source>
</evidence>
<evidence type="ECO:0000256" key="1">
    <source>
        <dbReference type="ARBA" id="ARBA00022737"/>
    </source>
</evidence>
<protein>
    <submittedName>
        <fullName evidence="5">Pentatricopeptide repeat-containing protein At4g21065-like isoform X1</fullName>
    </submittedName>
</protein>
<dbReference type="NCBIfam" id="TIGR00756">
    <property type="entry name" value="PPR"/>
    <property type="match status" value="7"/>
</dbReference>
<dbReference type="Pfam" id="PF14432">
    <property type="entry name" value="DYW_deaminase"/>
    <property type="match status" value="1"/>
</dbReference>
<sequence length="788" mass="88124">MTVVVLRASAAISQPLPLCPNESSHQSEHLARMLRANLHLNSLLTSYLKANQPLRALNLYAHARRTAAFVDNFALPSVLKACAQLSAVKQGMEVHGFAFKSGFYKDIFVYNALMQMYSECGSLGCAEMVFDEMPERDVVSWSTMIRSYARGRCFGEAVDLVEEMLWLGVKPSEIAMINIINLFADVRDVRAGRAMHACLLKNAFCELPGINASTALIDMYGKCGCVKVARKVFDQMSERSTASWSAMIAGYIRCEKLGDAMQLFRQMLDEKFYPNEITMLSLVLEYGLRGVLKMGKWLHCYVLRNGFKISNSLGTALVDMYGKCGDTRSARVLFDQLNSRDTMSWIAIISGYTQAGLLDKSFDIFHQMKEARAELNEVILVNLVSLCAENGALDRGKLVHAYIEKLGIGSGVVLVTALVDMYAKCGEIDEAYTLFSDTTKRDVCMWNAMLSGLAMHGHGNEVIELFSQMQEEGVKPNDVTLIALLHACSHSGLVEKGKEFFDRMEREFRLVPKVEHYGCMVDLLGRAGQLNEAYEMVLKMPVAPNIVVWGALLAACKIHKNPKLVDEVSREVRKLDPSSSGYNVLLSNIYAIQNRWNDVAEVRKAMRDTRVKKTPGLSSVELNGLVHEFVMGDDSHPQSKDIKVMLAEMQKMLKQAGHRVDTSVVLLNIDEEEKETSLAYHSEKLALAFSLINTAPGTPIRIVKNLRVCDDCHAATKILSKIYDRVIIMRDRNRFHRFSEGACSCQDYCCSDEYFVIGICAVKSNWTQPYSLILIDCGATVSFFQSVY</sequence>
<dbReference type="GO" id="GO:0009451">
    <property type="term" value="P:RNA modification"/>
    <property type="evidence" value="ECO:0007669"/>
    <property type="project" value="InterPro"/>
</dbReference>
<reference evidence="5" key="1">
    <citation type="submission" date="2025-08" db="UniProtKB">
        <authorList>
            <consortium name="RefSeq"/>
        </authorList>
    </citation>
    <scope>IDENTIFICATION</scope>
</reference>
<dbReference type="InterPro" id="IPR032867">
    <property type="entry name" value="DYW_dom"/>
</dbReference>
<keyword evidence="4" id="KW-1185">Reference proteome</keyword>
<keyword evidence="1" id="KW-0677">Repeat</keyword>
<dbReference type="Pfam" id="PF13041">
    <property type="entry name" value="PPR_2"/>
    <property type="match status" value="2"/>
</dbReference>
<dbReference type="PANTHER" id="PTHR47926">
    <property type="entry name" value="PENTATRICOPEPTIDE REPEAT-CONTAINING PROTEIN"/>
    <property type="match status" value="1"/>
</dbReference>
<dbReference type="InterPro" id="IPR046960">
    <property type="entry name" value="PPR_At4g14850-like_plant"/>
</dbReference>
<dbReference type="GO" id="GO:0003723">
    <property type="term" value="F:RNA binding"/>
    <property type="evidence" value="ECO:0007669"/>
    <property type="project" value="InterPro"/>
</dbReference>
<accession>A0AB40CSG6</accession>
<feature type="repeat" description="PPR" evidence="2">
    <location>
        <begin position="240"/>
        <end position="274"/>
    </location>
</feature>
<dbReference type="Proteomes" id="UP001515500">
    <property type="component" value="Chromosome 2"/>
</dbReference>
<dbReference type="RefSeq" id="XP_039143032.1">
    <property type="nucleotide sequence ID" value="XM_039287098.1"/>
</dbReference>
<dbReference type="GO" id="GO:0008270">
    <property type="term" value="F:zinc ion binding"/>
    <property type="evidence" value="ECO:0007669"/>
    <property type="project" value="InterPro"/>
</dbReference>
<dbReference type="AlphaFoldDB" id="A0AB40CSG6"/>
<dbReference type="FunFam" id="1.25.40.10:FF:000343">
    <property type="entry name" value="Pentatricopeptide repeat-containing protein At3g58590"/>
    <property type="match status" value="1"/>
</dbReference>
<dbReference type="FunFam" id="1.25.40.10:FF:000427">
    <property type="entry name" value="Pentatricopeptide repeat-containing protein chloroplastic"/>
    <property type="match status" value="1"/>
</dbReference>
<name>A0AB40CSG6_DIOCR</name>